<name>A0A532URS2_UNCT6</name>
<reference evidence="1 2" key="1">
    <citation type="submission" date="2017-06" db="EMBL/GenBank/DDBJ databases">
        <title>Novel microbial phyla capable of carbon fixation and sulfur reduction in deep-sea sediments.</title>
        <authorList>
            <person name="Huang J."/>
            <person name="Baker B."/>
            <person name="Wang Y."/>
        </authorList>
    </citation>
    <scope>NUCLEOTIDE SEQUENCE [LARGE SCALE GENOMIC DNA]</scope>
    <source>
        <strain evidence="1">B3_TA06</strain>
    </source>
</reference>
<sequence>MGPREGWNELYFQFGIYDGKAEFSIPWGRDPKKRKDSKNRKILANYYRDSIDKKPSWFQGLDTALVELATGVRIPKPKPRWPMVQEIITEIEICEIYGPKLRELKPSIPQKPICKVKIMSWDADPREVRTISAYPEIVAFQPGLSRRNTFYAVHSVKRLPDDKIYDGLYGSSRIRNVNRSAILGEWDKPDVSEAVWVFGIHPAVNSQKVTVFSLIIEGQSGHPVLLARATRDYDFRYGLKRQFIESEYFSRVWWWRRPPGFFYGKIHHDFLLELIAISLLYGEEKQPLHKIVRSAALQGILPVAFYKEGRLYPVNEDNIRNCQQIILGALEL</sequence>
<dbReference type="Proteomes" id="UP000317778">
    <property type="component" value="Unassembled WGS sequence"/>
</dbReference>
<accession>A0A532URS2</accession>
<evidence type="ECO:0000313" key="1">
    <source>
        <dbReference type="EMBL" id="TKJ37643.1"/>
    </source>
</evidence>
<dbReference type="AlphaFoldDB" id="A0A532URS2"/>
<evidence type="ECO:0000313" key="2">
    <source>
        <dbReference type="Proteomes" id="UP000317778"/>
    </source>
</evidence>
<organism evidence="1 2">
    <name type="scientific">candidate division TA06 bacterium B3_TA06</name>
    <dbReference type="NCBI Taxonomy" id="2012487"/>
    <lineage>
        <taxon>Bacteria</taxon>
        <taxon>Bacteria division TA06</taxon>
    </lineage>
</organism>
<comment type="caution">
    <text evidence="1">The sequence shown here is derived from an EMBL/GenBank/DDBJ whole genome shotgun (WGS) entry which is preliminary data.</text>
</comment>
<gene>
    <name evidence="1" type="ORF">CEE36_10995</name>
</gene>
<dbReference type="EMBL" id="NJBO01000031">
    <property type="protein sequence ID" value="TKJ37643.1"/>
    <property type="molecule type" value="Genomic_DNA"/>
</dbReference>
<protein>
    <submittedName>
        <fullName evidence="1">Uncharacterized protein</fullName>
    </submittedName>
</protein>
<proteinExistence type="predicted"/>